<keyword evidence="3" id="KW-1185">Reference proteome</keyword>
<dbReference type="EMBL" id="CP072748">
    <property type="protein sequence ID" value="QTX11201.1"/>
    <property type="molecule type" value="Genomic_DNA"/>
</dbReference>
<reference evidence="1 3" key="1">
    <citation type="submission" date="2021-03" db="EMBL/GenBank/DDBJ databases">
        <title>Draft genome and methylome analysis of Thiotrix fructosivoruns ATCC 49748.</title>
        <authorList>
            <person name="Fomenkov A."/>
            <person name="Grabovich M.Y."/>
            <person name="Roberts R.J."/>
        </authorList>
    </citation>
    <scope>NUCLEOTIDE SEQUENCE [LARGE SCALE GENOMIC DNA]</scope>
    <source>
        <strain evidence="1 3">ATCC 49748</strain>
    </source>
</reference>
<dbReference type="EMBL" id="JAFMPM010000006">
    <property type="protein sequence ID" value="MBO0613365.1"/>
    <property type="molecule type" value="Genomic_DNA"/>
</dbReference>
<dbReference type="RefSeq" id="WP_207251064.1">
    <property type="nucleotide sequence ID" value="NZ_JAFMPM010000006.1"/>
</dbReference>
<name>A0A8B0SJA5_9GAMM</name>
<dbReference type="Proteomes" id="UP000664466">
    <property type="component" value="Unassembled WGS sequence"/>
</dbReference>
<dbReference type="AlphaFoldDB" id="A0A8B0SJA5"/>
<protein>
    <submittedName>
        <fullName evidence="2">Uncharacterized protein</fullName>
    </submittedName>
</protein>
<gene>
    <name evidence="2" type="ORF">J1836_002195</name>
    <name evidence="1" type="ORF">J1836_10620</name>
</gene>
<evidence type="ECO:0000313" key="1">
    <source>
        <dbReference type="EMBL" id="MBO0613365.1"/>
    </source>
</evidence>
<accession>A0A8B0SJA5</accession>
<reference evidence="2" key="2">
    <citation type="submission" date="2021-04" db="EMBL/GenBank/DDBJ databases">
        <title>Complete Genome and methylome analysis of Thiothrix fructosivorans ATCC 49748.</title>
        <authorList>
            <person name="Fomenkov A."/>
            <person name="Sun L."/>
            <person name="Vincze T."/>
            <person name="Grabovich M.Y."/>
            <person name="Roberts R.J."/>
        </authorList>
    </citation>
    <scope>NUCLEOTIDE SEQUENCE</scope>
    <source>
        <strain evidence="2">ATCC 49748</strain>
    </source>
</reference>
<organism evidence="2">
    <name type="scientific">Thiothrix fructosivorans</name>
    <dbReference type="NCBI Taxonomy" id="111770"/>
    <lineage>
        <taxon>Bacteria</taxon>
        <taxon>Pseudomonadati</taxon>
        <taxon>Pseudomonadota</taxon>
        <taxon>Gammaproteobacteria</taxon>
        <taxon>Thiotrichales</taxon>
        <taxon>Thiotrichaceae</taxon>
        <taxon>Thiothrix</taxon>
    </lineage>
</organism>
<sequence>MTIGLLGNLLSFGQQRPVSNNSNTVSCGCNSNANTGSNNISGGLLGGLLGAKTNLIGNILGGMKGGSSVNNNPIGSVVGGLAQGVHHTAENVIASTGLGSVFAPVDAAVIHPVLWDPISLATGVDVSSHPAGVANVSNPLKVPR</sequence>
<evidence type="ECO:0000313" key="2">
    <source>
        <dbReference type="EMBL" id="QTX11201.1"/>
    </source>
</evidence>
<proteinExistence type="predicted"/>
<evidence type="ECO:0000313" key="3">
    <source>
        <dbReference type="Proteomes" id="UP000664466"/>
    </source>
</evidence>